<feature type="region of interest" description="Disordered" evidence="2">
    <location>
        <begin position="1"/>
        <end position="24"/>
    </location>
</feature>
<dbReference type="AlphaFoldDB" id="A0A0G4HZJ1"/>
<evidence type="ECO:0000256" key="2">
    <source>
        <dbReference type="SAM" id="MobiDB-lite"/>
    </source>
</evidence>
<accession>A0A0G4HZJ1</accession>
<proteinExistence type="predicted"/>
<keyword evidence="1" id="KW-0862">Zinc</keyword>
<dbReference type="VEuPathDB" id="CryptoDB:Cvel_1577"/>
<feature type="compositionally biased region" description="Acidic residues" evidence="2">
    <location>
        <begin position="512"/>
        <end position="521"/>
    </location>
</feature>
<feature type="region of interest" description="Disordered" evidence="2">
    <location>
        <begin position="497"/>
        <end position="521"/>
    </location>
</feature>
<feature type="zinc finger region" description="C3H1-type" evidence="1">
    <location>
        <begin position="223"/>
        <end position="253"/>
    </location>
</feature>
<dbReference type="PROSITE" id="PS50103">
    <property type="entry name" value="ZF_C3H1"/>
    <property type="match status" value="1"/>
</dbReference>
<evidence type="ECO:0000256" key="1">
    <source>
        <dbReference type="PROSITE-ProRule" id="PRU00723"/>
    </source>
</evidence>
<protein>
    <recommendedName>
        <fullName evidence="3">C3H1-type domain-containing protein</fullName>
    </recommendedName>
</protein>
<dbReference type="PhylomeDB" id="A0A0G4HZJ1"/>
<gene>
    <name evidence="4" type="ORF">Cvel_1577</name>
</gene>
<dbReference type="GO" id="GO:0008270">
    <property type="term" value="F:zinc ion binding"/>
    <property type="evidence" value="ECO:0007669"/>
    <property type="project" value="UniProtKB-KW"/>
</dbReference>
<keyword evidence="1" id="KW-0479">Metal-binding</keyword>
<feature type="compositionally biased region" description="Basic and acidic residues" evidence="2">
    <location>
        <begin position="11"/>
        <end position="23"/>
    </location>
</feature>
<feature type="compositionally biased region" description="Gly residues" evidence="2">
    <location>
        <begin position="1"/>
        <end position="10"/>
    </location>
</feature>
<dbReference type="InterPro" id="IPR000571">
    <property type="entry name" value="Znf_CCCH"/>
</dbReference>
<dbReference type="EMBL" id="CDMZ01004519">
    <property type="protein sequence ID" value="CEM50001.1"/>
    <property type="molecule type" value="Genomic_DNA"/>
</dbReference>
<evidence type="ECO:0000313" key="4">
    <source>
        <dbReference type="EMBL" id="CEM50001.1"/>
    </source>
</evidence>
<feature type="compositionally biased region" description="Gly residues" evidence="2">
    <location>
        <begin position="497"/>
        <end position="506"/>
    </location>
</feature>
<sequence length="880" mass="102124">MAGGGGGHGFGDPRQEFLPRDTDPDASLEELRQIALKIVKATKTLLDPSHPSSNVQAKECGWASIEKLAECKANETSLRQGARRGREKKLFLQIIREHRDIFDISPDGTEMRRRDWRKFLARDHDRVCPMVLFGLPCKGDDRAECTCAHVPASYMRKKFKEAYCMRHYRHKLFDWFACPYREYCHEAHSREEVDPSLGLREPTRETLSIPHIRGKPVEPRPKFKAEKPCRQMLVNGACKLEPADRCKHAHHPKEIDRGATRKRELLAEYCNFGKTFDFGCPYGSDFCFYPHVEDQEDPHIKFQKRMIGMIQSGQWGNVYHHVFTSFDETVMKYALDHIEGWLYCARMSRQDEVGKIFLKRLATGQGVMGTPERRDNVMLEFSLYVHSGDVRRVSDVVPPRPNLGTREVPSLPQFFKHLYEKGVRENIFKLEMVHDVAARRFASPLFDLSYEKGVPGRLRYYREAFEIAYKEEQEFLAAERKGDKVTLYETTNMGAGSRYGYGGGGEDPLSSSEDEQETEEREMELRRRLHNHPEYQKGGYLGPDNTRHALTNPFQTMGDTMGLKRLPMSTLMILPRTPVEILQRLLLEAASIDHRNSVARELNWIFTKTGKYPELASIFLHWAWLDKPPLMYEMCYFQVMIEKKKLPQEKESFYYEIEDFDDIEEDEEVAAERRSRKYTKTDWSAFGKWRPKPLDWTRAFALDLVLASTSYNKMSVELLVKFFEASPIMPIRDLVVPGYRPAIFSAQVKECVSYLLKMSGRTVEDLREELRDPNKSTLLHRAAGWNREEYRRKEIFRGRTPKSLHGGLLLLRKLSVEMIRVMMYEKDRNGRHPRAVAQYKKNPQAAKLLDFLDRNPTVGLDECLKFIDGRPPGQGGNVQQ</sequence>
<reference evidence="4" key="1">
    <citation type="submission" date="2014-11" db="EMBL/GenBank/DDBJ databases">
        <authorList>
            <person name="Otto D Thomas"/>
            <person name="Naeem Raeece"/>
        </authorList>
    </citation>
    <scope>NUCLEOTIDE SEQUENCE</scope>
</reference>
<evidence type="ECO:0000259" key="3">
    <source>
        <dbReference type="PROSITE" id="PS50103"/>
    </source>
</evidence>
<feature type="domain" description="C3H1-type" evidence="3">
    <location>
        <begin position="223"/>
        <end position="253"/>
    </location>
</feature>
<name>A0A0G4HZJ1_9ALVE</name>
<organism evidence="4">
    <name type="scientific">Chromera velia CCMP2878</name>
    <dbReference type="NCBI Taxonomy" id="1169474"/>
    <lineage>
        <taxon>Eukaryota</taxon>
        <taxon>Sar</taxon>
        <taxon>Alveolata</taxon>
        <taxon>Colpodellida</taxon>
        <taxon>Chromeraceae</taxon>
        <taxon>Chromera</taxon>
    </lineage>
</organism>
<keyword evidence="1" id="KW-0863">Zinc-finger</keyword>